<protein>
    <submittedName>
        <fullName evidence="2">Dynein intermediate chain 2, axonemal</fullName>
    </submittedName>
</protein>
<accession>A0AAV4RWY5</accession>
<dbReference type="Proteomes" id="UP001054837">
    <property type="component" value="Unassembled WGS sequence"/>
</dbReference>
<sequence>MMDRESKREKLLEGMTREQKVREKNSENEENMKNIPMEEDNFYCLEEDDNINTAGEFDSQFDSDENYFDEELDESVTEMPFLDLQFIDALKTALTSKP</sequence>
<dbReference type="AlphaFoldDB" id="A0AAV4RWY5"/>
<organism evidence="2 3">
    <name type="scientific">Caerostris darwini</name>
    <dbReference type="NCBI Taxonomy" id="1538125"/>
    <lineage>
        <taxon>Eukaryota</taxon>
        <taxon>Metazoa</taxon>
        <taxon>Ecdysozoa</taxon>
        <taxon>Arthropoda</taxon>
        <taxon>Chelicerata</taxon>
        <taxon>Arachnida</taxon>
        <taxon>Araneae</taxon>
        <taxon>Araneomorphae</taxon>
        <taxon>Entelegynae</taxon>
        <taxon>Araneoidea</taxon>
        <taxon>Araneidae</taxon>
        <taxon>Caerostris</taxon>
    </lineage>
</organism>
<feature type="region of interest" description="Disordered" evidence="1">
    <location>
        <begin position="1"/>
        <end position="38"/>
    </location>
</feature>
<feature type="compositionally biased region" description="Basic and acidic residues" evidence="1">
    <location>
        <begin position="1"/>
        <end position="32"/>
    </location>
</feature>
<comment type="caution">
    <text evidence="2">The sequence shown here is derived from an EMBL/GenBank/DDBJ whole genome shotgun (WGS) entry which is preliminary data.</text>
</comment>
<evidence type="ECO:0000313" key="3">
    <source>
        <dbReference type="Proteomes" id="UP001054837"/>
    </source>
</evidence>
<evidence type="ECO:0000313" key="2">
    <source>
        <dbReference type="EMBL" id="GIY25897.1"/>
    </source>
</evidence>
<evidence type="ECO:0000256" key="1">
    <source>
        <dbReference type="SAM" id="MobiDB-lite"/>
    </source>
</evidence>
<keyword evidence="3" id="KW-1185">Reference proteome</keyword>
<dbReference type="EMBL" id="BPLQ01006866">
    <property type="protein sequence ID" value="GIY25897.1"/>
    <property type="molecule type" value="Genomic_DNA"/>
</dbReference>
<name>A0AAV4RWY5_9ARAC</name>
<reference evidence="2 3" key="1">
    <citation type="submission" date="2021-06" db="EMBL/GenBank/DDBJ databases">
        <title>Caerostris darwini draft genome.</title>
        <authorList>
            <person name="Kono N."/>
            <person name="Arakawa K."/>
        </authorList>
    </citation>
    <scope>NUCLEOTIDE SEQUENCE [LARGE SCALE GENOMIC DNA]</scope>
</reference>
<proteinExistence type="predicted"/>
<gene>
    <name evidence="2" type="primary">Dnai2</name>
    <name evidence="2" type="ORF">CDAR_2191</name>
</gene>